<dbReference type="InterPro" id="IPR002048">
    <property type="entry name" value="EF_hand_dom"/>
</dbReference>
<dbReference type="GO" id="GO:0005509">
    <property type="term" value="F:calcium ion binding"/>
    <property type="evidence" value="ECO:0007669"/>
    <property type="project" value="InterPro"/>
</dbReference>
<dbReference type="PROSITE" id="PS50222">
    <property type="entry name" value="EF_HAND_2"/>
    <property type="match status" value="2"/>
</dbReference>
<dbReference type="Pfam" id="PF13499">
    <property type="entry name" value="EF-hand_7"/>
    <property type="match status" value="1"/>
</dbReference>
<dbReference type="InterPro" id="IPR011992">
    <property type="entry name" value="EF-hand-dom_pair"/>
</dbReference>
<name>A0A0M0JSN5_9EUKA</name>
<keyword evidence="9" id="KW-1185">Reference proteome</keyword>
<dbReference type="InterPro" id="IPR036649">
    <property type="entry name" value="Pyrophosphatase_sf"/>
</dbReference>
<keyword evidence="5" id="KW-0378">Hydrolase</keyword>
<evidence type="ECO:0000256" key="3">
    <source>
        <dbReference type="ARBA" id="ARBA00012146"/>
    </source>
</evidence>
<organism evidence="8 9">
    <name type="scientific">Chrysochromulina tobinii</name>
    <dbReference type="NCBI Taxonomy" id="1460289"/>
    <lineage>
        <taxon>Eukaryota</taxon>
        <taxon>Haptista</taxon>
        <taxon>Haptophyta</taxon>
        <taxon>Prymnesiophyceae</taxon>
        <taxon>Prymnesiales</taxon>
        <taxon>Chrysochromulinaceae</taxon>
        <taxon>Chrysochromulina</taxon>
    </lineage>
</organism>
<dbReference type="GO" id="GO:0000287">
    <property type="term" value="F:magnesium ion binding"/>
    <property type="evidence" value="ECO:0007669"/>
    <property type="project" value="InterPro"/>
</dbReference>
<evidence type="ECO:0000256" key="2">
    <source>
        <dbReference type="ARBA" id="ARBA00006220"/>
    </source>
</evidence>
<sequence>MDEQLILLQQALARQALVPAGAPPIDISVSRQYGESTVTMRTQLGAVQNSGVQRAYTRNSFYEAETEVPALLAEIDRLKRKALARGVNLTSPHEGVPAEDVSVLRQVFSIADDTGDGRIDRDQLGQLHQVLGEPLTDAELTLAFKAMDVTRQGSIGFDDFLAWYTLAHSESGVLSTKGMAYTSRFQKIMNKLSSAFDIKHLTTATSGMPNSLDFRVHFHYNDAGQLKQISPWHDIPLFSSDGHLHMITEIPKFSRAKFEIATGEAFNPIKQDVKNGKLREYKHGDMCFNYGAFPQTWEDPKHTTPDTGFAGDNDPIDAIEIGTRILRSGSVTKVKVLGCLAMIDDGETDWKVICINVEDPLSQQLNDIEDVERVLPGYISFMREWLRNYKVIDGKPQNSFGLNEKAVGKEYTMRVIEETHQFWQKLTATGAKTV</sequence>
<dbReference type="EMBL" id="JWZX01002391">
    <property type="protein sequence ID" value="KOO29599.1"/>
    <property type="molecule type" value="Genomic_DNA"/>
</dbReference>
<protein>
    <recommendedName>
        <fullName evidence="3">inorganic diphosphatase</fullName>
        <ecNumber evidence="3">3.6.1.1</ecNumber>
    </recommendedName>
</protein>
<dbReference type="Pfam" id="PF00719">
    <property type="entry name" value="Pyrophosphatase"/>
    <property type="match status" value="1"/>
</dbReference>
<dbReference type="Gene3D" id="1.10.238.10">
    <property type="entry name" value="EF-hand"/>
    <property type="match status" value="1"/>
</dbReference>
<comment type="similarity">
    <text evidence="2">Belongs to the PPase family.</text>
</comment>
<accession>A0A0M0JSN5</accession>
<dbReference type="PROSITE" id="PS00387">
    <property type="entry name" value="PPASE"/>
    <property type="match status" value="1"/>
</dbReference>
<reference evidence="9" key="1">
    <citation type="journal article" date="2015" name="PLoS Genet.">
        <title>Genome Sequence and Transcriptome Analyses of Chrysochromulina tobin: Metabolic Tools for Enhanced Algal Fitness in the Prominent Order Prymnesiales (Haptophyceae).</title>
        <authorList>
            <person name="Hovde B.T."/>
            <person name="Deodato C.R."/>
            <person name="Hunsperger H.M."/>
            <person name="Ryken S.A."/>
            <person name="Yost W."/>
            <person name="Jha R.K."/>
            <person name="Patterson J."/>
            <person name="Monnat R.J. Jr."/>
            <person name="Barlow S.B."/>
            <person name="Starkenburg S.R."/>
            <person name="Cattolico R.A."/>
        </authorList>
    </citation>
    <scope>NUCLEOTIDE SEQUENCE</scope>
    <source>
        <strain evidence="9">CCMP291</strain>
    </source>
</reference>
<feature type="domain" description="EF-hand" evidence="7">
    <location>
        <begin position="99"/>
        <end position="134"/>
    </location>
</feature>
<dbReference type="OrthoDB" id="1608002at2759"/>
<evidence type="ECO:0000256" key="6">
    <source>
        <dbReference type="ARBA" id="ARBA00022842"/>
    </source>
</evidence>
<evidence type="ECO:0000313" key="8">
    <source>
        <dbReference type="EMBL" id="KOO29599.1"/>
    </source>
</evidence>
<proteinExistence type="inferred from homology"/>
<dbReference type="SUPFAM" id="SSF50324">
    <property type="entry name" value="Inorganic pyrophosphatase"/>
    <property type="match status" value="1"/>
</dbReference>
<dbReference type="Proteomes" id="UP000037460">
    <property type="component" value="Unassembled WGS sequence"/>
</dbReference>
<dbReference type="PANTHER" id="PTHR10286">
    <property type="entry name" value="INORGANIC PYROPHOSPHATASE"/>
    <property type="match status" value="1"/>
</dbReference>
<evidence type="ECO:0000313" key="9">
    <source>
        <dbReference type="Proteomes" id="UP000037460"/>
    </source>
</evidence>
<dbReference type="GO" id="GO:0005737">
    <property type="term" value="C:cytoplasm"/>
    <property type="evidence" value="ECO:0007669"/>
    <property type="project" value="InterPro"/>
</dbReference>
<dbReference type="EC" id="3.6.1.1" evidence="3"/>
<comment type="cofactor">
    <cofactor evidence="1">
        <name>Mg(2+)</name>
        <dbReference type="ChEBI" id="CHEBI:18420"/>
    </cofactor>
</comment>
<dbReference type="GO" id="GO:0004427">
    <property type="term" value="F:inorganic diphosphate phosphatase activity"/>
    <property type="evidence" value="ECO:0007669"/>
    <property type="project" value="UniProtKB-EC"/>
</dbReference>
<evidence type="ECO:0000256" key="4">
    <source>
        <dbReference type="ARBA" id="ARBA00022723"/>
    </source>
</evidence>
<comment type="caution">
    <text evidence="8">The sequence shown here is derived from an EMBL/GenBank/DDBJ whole genome shotgun (WGS) entry which is preliminary data.</text>
</comment>
<evidence type="ECO:0000259" key="7">
    <source>
        <dbReference type="PROSITE" id="PS50222"/>
    </source>
</evidence>
<dbReference type="Gene3D" id="3.90.80.10">
    <property type="entry name" value="Inorganic pyrophosphatase"/>
    <property type="match status" value="1"/>
</dbReference>
<feature type="domain" description="EF-hand" evidence="7">
    <location>
        <begin position="135"/>
        <end position="170"/>
    </location>
</feature>
<dbReference type="SUPFAM" id="SSF47473">
    <property type="entry name" value="EF-hand"/>
    <property type="match status" value="1"/>
</dbReference>
<gene>
    <name evidence="8" type="ORF">Ctob_006725</name>
</gene>
<dbReference type="InterPro" id="IPR008162">
    <property type="entry name" value="Pyrophosphatase"/>
</dbReference>
<dbReference type="AlphaFoldDB" id="A0A0M0JSN5"/>
<dbReference type="GO" id="GO:0006796">
    <property type="term" value="P:phosphate-containing compound metabolic process"/>
    <property type="evidence" value="ECO:0007669"/>
    <property type="project" value="InterPro"/>
</dbReference>
<evidence type="ECO:0000256" key="1">
    <source>
        <dbReference type="ARBA" id="ARBA00001946"/>
    </source>
</evidence>
<evidence type="ECO:0000256" key="5">
    <source>
        <dbReference type="ARBA" id="ARBA00022801"/>
    </source>
</evidence>
<keyword evidence="6" id="KW-0460">Magnesium</keyword>
<keyword evidence="4" id="KW-0479">Metal-binding</keyword>
<dbReference type="CDD" id="cd00412">
    <property type="entry name" value="pyrophosphatase"/>
    <property type="match status" value="1"/>
</dbReference>